<comment type="subunit">
    <text evidence="3">May form a complex composed of at least the catalytic subunit CRK2 and a cyclin.</text>
</comment>
<evidence type="ECO:0000313" key="8">
    <source>
        <dbReference type="EMBL" id="OEH74560.1"/>
    </source>
</evidence>
<evidence type="ECO:0000256" key="6">
    <source>
        <dbReference type="ARBA" id="ARBA00042858"/>
    </source>
</evidence>
<gene>
    <name evidence="8" type="ORF">cyc_07308</name>
</gene>
<dbReference type="InterPro" id="IPR050108">
    <property type="entry name" value="CDK"/>
</dbReference>
<dbReference type="Gene3D" id="3.30.200.20">
    <property type="entry name" value="Phosphorylase Kinase, domain 1"/>
    <property type="match status" value="1"/>
</dbReference>
<dbReference type="InterPro" id="IPR000719">
    <property type="entry name" value="Prot_kinase_dom"/>
</dbReference>
<comment type="caution">
    <text evidence="8">The sequence shown here is derived from an EMBL/GenBank/DDBJ whole genome shotgun (WGS) entry which is preliminary data.</text>
</comment>
<dbReference type="EMBL" id="JROU02002004">
    <property type="protein sequence ID" value="OEH74560.1"/>
    <property type="molecule type" value="Genomic_DNA"/>
</dbReference>
<evidence type="ECO:0000256" key="5">
    <source>
        <dbReference type="ARBA" id="ARBA00041902"/>
    </source>
</evidence>
<evidence type="ECO:0000313" key="9">
    <source>
        <dbReference type="Proteomes" id="UP000095192"/>
    </source>
</evidence>
<evidence type="ECO:0000256" key="3">
    <source>
        <dbReference type="ARBA" id="ARBA00038543"/>
    </source>
</evidence>
<dbReference type="GO" id="GO:0005524">
    <property type="term" value="F:ATP binding"/>
    <property type="evidence" value="ECO:0007669"/>
    <property type="project" value="UniProtKB-KW"/>
</dbReference>
<dbReference type="SUPFAM" id="SSF56112">
    <property type="entry name" value="Protein kinase-like (PK-like)"/>
    <property type="match status" value="1"/>
</dbReference>
<keyword evidence="1" id="KW-0547">Nucleotide-binding</keyword>
<proteinExistence type="predicted"/>
<dbReference type="GO" id="GO:0005634">
    <property type="term" value="C:nucleus"/>
    <property type="evidence" value="ECO:0007669"/>
    <property type="project" value="TreeGrafter"/>
</dbReference>
<keyword evidence="8" id="KW-0418">Kinase</keyword>
<evidence type="ECO:0000256" key="2">
    <source>
        <dbReference type="ARBA" id="ARBA00022840"/>
    </source>
</evidence>
<dbReference type="PROSITE" id="PS50011">
    <property type="entry name" value="PROTEIN_KINASE_DOM"/>
    <property type="match status" value="1"/>
</dbReference>
<dbReference type="Pfam" id="PF00069">
    <property type="entry name" value="Pkinase"/>
    <property type="match status" value="1"/>
</dbReference>
<evidence type="ECO:0000256" key="4">
    <source>
        <dbReference type="ARBA" id="ARBA00039612"/>
    </source>
</evidence>
<evidence type="ECO:0000256" key="1">
    <source>
        <dbReference type="ARBA" id="ARBA00022741"/>
    </source>
</evidence>
<dbReference type="Proteomes" id="UP000095192">
    <property type="component" value="Unassembled WGS sequence"/>
</dbReference>
<dbReference type="GO" id="GO:0004674">
    <property type="term" value="F:protein serine/threonine kinase activity"/>
    <property type="evidence" value="ECO:0007669"/>
    <property type="project" value="TreeGrafter"/>
</dbReference>
<keyword evidence="2" id="KW-0067">ATP-binding</keyword>
<keyword evidence="9" id="KW-1185">Reference proteome</keyword>
<reference evidence="8 9" key="1">
    <citation type="journal article" date="2016" name="BMC Genomics">
        <title>Comparative genomics reveals Cyclospora cayetanensis possesses coccidia-like metabolism and invasion components but unique surface antigens.</title>
        <authorList>
            <person name="Liu S."/>
            <person name="Wang L."/>
            <person name="Zheng H."/>
            <person name="Xu Z."/>
            <person name="Roellig D.M."/>
            <person name="Li N."/>
            <person name="Frace M.A."/>
            <person name="Tang K."/>
            <person name="Arrowood M.J."/>
            <person name="Moss D.M."/>
            <person name="Zhang L."/>
            <person name="Feng Y."/>
            <person name="Xiao L."/>
        </authorList>
    </citation>
    <scope>NUCLEOTIDE SEQUENCE [LARGE SCALE GENOMIC DNA]</scope>
    <source>
        <strain evidence="8 9">CHN_HEN01</strain>
    </source>
</reference>
<accession>A0A1D3CTN0</accession>
<feature type="domain" description="Protein kinase" evidence="7">
    <location>
        <begin position="39"/>
        <end position="402"/>
    </location>
</feature>
<dbReference type="VEuPathDB" id="ToxoDB:LOC34623300"/>
<dbReference type="InterPro" id="IPR011009">
    <property type="entry name" value="Kinase-like_dom_sf"/>
</dbReference>
<sequence length="402" mass="43875">MATLKPTTTPLPAFSAATPAAKVGGSSNSVLPPELAERYCIEREAGRGVYGTVYVCRLREPSPATPTEALAGVWPEGGPPCSGAPSLGPPPEGTGELRVAVKKVRLPCFRLKGVFGLDQQAVRELSALRTLSHANIVALKAFHFSMEAWQHSEDAQPPQEAKKKRKKKLRPTFYFITELCDADLAEVLAQQQSKHQRFLKYAAHPQFRAAREQPPAEITSSKRPHLHREPVETAPLPGFSEEDAKLIVYQVETDAQTQRQRWVVRLGDFGLSSPFLSCEGQRTADVVTRLYRAPELLLGQTSYGPAVDVWSAAAVAAELLLGSPLFGCSSEAQLLERIKRLLGRTAEVQLQQMAGEQHISIECDDGLPQASFADLFVDALGRRLLSPLGVSFLQSQRSAPHA</sequence>
<dbReference type="VEuPathDB" id="ToxoDB:cyc_07308"/>
<name>A0A1D3CTN0_9EIME</name>
<dbReference type="Gene3D" id="1.10.510.10">
    <property type="entry name" value="Transferase(Phosphotransferase) domain 1"/>
    <property type="match status" value="1"/>
</dbReference>
<protein>
    <recommendedName>
        <fullName evidence="4">Cyclin-dependent kinase 2 homolog</fullName>
    </recommendedName>
    <alternativeName>
        <fullName evidence="5">Cell division control protein 2 homolog</fullName>
    </alternativeName>
    <alternativeName>
        <fullName evidence="6">cdc2-related kinase 2</fullName>
    </alternativeName>
</protein>
<organism evidence="8 9">
    <name type="scientific">Cyclospora cayetanensis</name>
    <dbReference type="NCBI Taxonomy" id="88456"/>
    <lineage>
        <taxon>Eukaryota</taxon>
        <taxon>Sar</taxon>
        <taxon>Alveolata</taxon>
        <taxon>Apicomplexa</taxon>
        <taxon>Conoidasida</taxon>
        <taxon>Coccidia</taxon>
        <taxon>Eucoccidiorida</taxon>
        <taxon>Eimeriorina</taxon>
        <taxon>Eimeriidae</taxon>
        <taxon>Cyclospora</taxon>
    </lineage>
</organism>
<dbReference type="AlphaFoldDB" id="A0A1D3CTN0"/>
<dbReference type="PANTHER" id="PTHR24056">
    <property type="entry name" value="CELL DIVISION PROTEIN KINASE"/>
    <property type="match status" value="1"/>
</dbReference>
<keyword evidence="8" id="KW-0808">Transferase</keyword>
<dbReference type="InParanoid" id="A0A1D3CTN0"/>
<evidence type="ECO:0000259" key="7">
    <source>
        <dbReference type="PROSITE" id="PS50011"/>
    </source>
</evidence>